<reference evidence="5 6" key="1">
    <citation type="submission" date="2015-06" db="EMBL/GenBank/DDBJ databases">
        <title>Genome sequencing project of Bacillus galactosidilyticus PL133.</title>
        <authorList>
            <person name="Gaiero J."/>
            <person name="Nicol R."/>
            <person name="Habash M."/>
        </authorList>
    </citation>
    <scope>NUCLEOTIDE SEQUENCE [LARGE SCALE GENOMIC DNA]</scope>
    <source>
        <strain evidence="5 6">PL133</strain>
    </source>
</reference>
<dbReference type="SMART" id="SM00342">
    <property type="entry name" value="HTH_ARAC"/>
    <property type="match status" value="1"/>
</dbReference>
<dbReference type="EMBL" id="LGPB01000086">
    <property type="protein sequence ID" value="KRG12806.1"/>
    <property type="molecule type" value="Genomic_DNA"/>
</dbReference>
<protein>
    <recommendedName>
        <fullName evidence="4">HTH araC/xylS-type domain-containing protein</fullName>
    </recommendedName>
</protein>
<keyword evidence="2" id="KW-0238">DNA-binding</keyword>
<dbReference type="PANTHER" id="PTHR43280:SF2">
    <property type="entry name" value="HTH-TYPE TRANSCRIPTIONAL REGULATOR EXSA"/>
    <property type="match status" value="1"/>
</dbReference>
<dbReference type="SUPFAM" id="SSF46689">
    <property type="entry name" value="Homeodomain-like"/>
    <property type="match status" value="1"/>
</dbReference>
<dbReference type="PANTHER" id="PTHR43280">
    <property type="entry name" value="ARAC-FAMILY TRANSCRIPTIONAL REGULATOR"/>
    <property type="match status" value="1"/>
</dbReference>
<evidence type="ECO:0000256" key="2">
    <source>
        <dbReference type="ARBA" id="ARBA00023125"/>
    </source>
</evidence>
<proteinExistence type="predicted"/>
<feature type="domain" description="HTH araC/xylS-type" evidence="4">
    <location>
        <begin position="1"/>
        <end position="68"/>
    </location>
</feature>
<accession>A0A0Q9XWE1</accession>
<sequence length="75" mass="9053">MRYFKKHTGETILQHLNRLRMEQTKYLLKTSDLQIKVIAIRVGYSDVSSFIRKFKQQEKMTPGEFRKKYTNKNVI</sequence>
<comment type="caution">
    <text evidence="5">The sequence shown here is derived from an EMBL/GenBank/DDBJ whole genome shotgun (WGS) entry which is preliminary data.</text>
</comment>
<dbReference type="GO" id="GO:0003700">
    <property type="term" value="F:DNA-binding transcription factor activity"/>
    <property type="evidence" value="ECO:0007669"/>
    <property type="project" value="InterPro"/>
</dbReference>
<organism evidence="5 6">
    <name type="scientific">Lederbergia galactosidilytica</name>
    <dbReference type="NCBI Taxonomy" id="217031"/>
    <lineage>
        <taxon>Bacteria</taxon>
        <taxon>Bacillati</taxon>
        <taxon>Bacillota</taxon>
        <taxon>Bacilli</taxon>
        <taxon>Bacillales</taxon>
        <taxon>Bacillaceae</taxon>
        <taxon>Lederbergia</taxon>
    </lineage>
</organism>
<dbReference type="PATRIC" id="fig|217031.4.peg.3433"/>
<dbReference type="GO" id="GO:0043565">
    <property type="term" value="F:sequence-specific DNA binding"/>
    <property type="evidence" value="ECO:0007669"/>
    <property type="project" value="InterPro"/>
</dbReference>
<evidence type="ECO:0000313" key="6">
    <source>
        <dbReference type="Proteomes" id="UP000053881"/>
    </source>
</evidence>
<evidence type="ECO:0000259" key="4">
    <source>
        <dbReference type="PROSITE" id="PS01124"/>
    </source>
</evidence>
<evidence type="ECO:0000313" key="5">
    <source>
        <dbReference type="EMBL" id="KRG12806.1"/>
    </source>
</evidence>
<dbReference type="PRINTS" id="PR00032">
    <property type="entry name" value="HTHARAC"/>
</dbReference>
<name>A0A0Q9XWE1_9BACI</name>
<keyword evidence="3" id="KW-0804">Transcription</keyword>
<evidence type="ECO:0000256" key="3">
    <source>
        <dbReference type="ARBA" id="ARBA00023163"/>
    </source>
</evidence>
<gene>
    <name evidence="5" type="ORF">ACA29_10365</name>
</gene>
<dbReference type="PROSITE" id="PS00041">
    <property type="entry name" value="HTH_ARAC_FAMILY_1"/>
    <property type="match status" value="1"/>
</dbReference>
<dbReference type="AlphaFoldDB" id="A0A0Q9XWE1"/>
<evidence type="ECO:0000256" key="1">
    <source>
        <dbReference type="ARBA" id="ARBA00023015"/>
    </source>
</evidence>
<dbReference type="InterPro" id="IPR018062">
    <property type="entry name" value="HTH_AraC-typ_CS"/>
</dbReference>
<dbReference type="Gene3D" id="1.10.10.60">
    <property type="entry name" value="Homeodomain-like"/>
    <property type="match status" value="1"/>
</dbReference>
<dbReference type="Pfam" id="PF12833">
    <property type="entry name" value="HTH_18"/>
    <property type="match status" value="1"/>
</dbReference>
<dbReference type="Proteomes" id="UP000053881">
    <property type="component" value="Unassembled WGS sequence"/>
</dbReference>
<keyword evidence="1" id="KW-0805">Transcription regulation</keyword>
<dbReference type="InterPro" id="IPR018060">
    <property type="entry name" value="HTH_AraC"/>
</dbReference>
<dbReference type="InterPro" id="IPR020449">
    <property type="entry name" value="Tscrpt_reg_AraC-type_HTH"/>
</dbReference>
<dbReference type="PROSITE" id="PS01124">
    <property type="entry name" value="HTH_ARAC_FAMILY_2"/>
    <property type="match status" value="1"/>
</dbReference>
<dbReference type="InterPro" id="IPR009057">
    <property type="entry name" value="Homeodomain-like_sf"/>
</dbReference>